<sequence length="634" mass="72358">MLRTLACLFCLALTAGAVQAAEPTFLAINYHDIIDEEERVPPFDRVAVSRDHFESHFAWLKQQGYRVVSVQDVLDAADGKRSLPAKAVLLTFDDGYQSFYTKVFPLLKKYNYPATVALIGTWMDRSVKPDMPGDKQILTWEQARELARSGLVEIASHSYGLHQGIPANPQGNEQGAAVARRYNKETGRYEDDEAYRKRIHDAMEQSADFIFQNVGVRPRVMVWPYGEYNEITLEAAKEAGMPITMGLKDGANTLADLRAMKRLLIADDPNREQFAGIVTGLRAALPQRVAHVDMDYIHDPDPAQTERNLGALIERIRDMGISTVYLQAYSDPDGDGNAEQLYFPNRHLPVRQDLFNRVAWQLKTRAGVKVYAWMPMMAYKAKLPDDWYVKEWRDGKAQTAGHIYTRLSPFNPEARRWVGELYEDLAKHCAFDGILFHDDGILSDFEDASPQALAYTRDVWGLPGDFAALHATPKMRLAWAQRKTGLMIEFTDYLADKVRLYRPYIKTARNFYTLPLLQPESEEWYAQSFPAFLKGYDYVAVEAMPFMEKAADPDRWLAEVVKRAAAHKDGLSKTVFELQSMDWNTQKPVPMETFNRQVDMLRKLGAVHIGYYPDNAHNDQPRLSDLQQHFALPR</sequence>
<dbReference type="InterPro" id="IPR032772">
    <property type="entry name" value="PGA_deacetylase_PgaB_C"/>
</dbReference>
<feature type="domain" description="NodB homology" evidence="2">
    <location>
        <begin position="86"/>
        <end position="324"/>
    </location>
</feature>
<dbReference type="RefSeq" id="WP_246598860.1">
    <property type="nucleotide sequence ID" value="NZ_AP019782.1"/>
</dbReference>
<accession>A0A8D4VPW0</accession>
<dbReference type="Pfam" id="PF01522">
    <property type="entry name" value="Polysacc_deac_1"/>
    <property type="match status" value="1"/>
</dbReference>
<protein>
    <submittedName>
        <fullName evidence="3">Poly-beta-1,6-N-acetyl-D-glucosamine N-deacetylase PgaB</fullName>
    </submittedName>
</protein>
<dbReference type="KEGG" id="moz:MoryE10_24740"/>
<dbReference type="PANTHER" id="PTHR34216">
    <property type="match status" value="1"/>
</dbReference>
<dbReference type="InterPro" id="IPR051398">
    <property type="entry name" value="Polysacch_Deacetylase"/>
</dbReference>
<dbReference type="PROSITE" id="PS51677">
    <property type="entry name" value="NODB"/>
    <property type="match status" value="1"/>
</dbReference>
<organism evidence="3 4">
    <name type="scientific">Methylogaea oryzae</name>
    <dbReference type="NCBI Taxonomy" id="1295382"/>
    <lineage>
        <taxon>Bacteria</taxon>
        <taxon>Pseudomonadati</taxon>
        <taxon>Pseudomonadota</taxon>
        <taxon>Gammaproteobacteria</taxon>
        <taxon>Methylococcales</taxon>
        <taxon>Methylococcaceae</taxon>
        <taxon>Methylogaea</taxon>
    </lineage>
</organism>
<evidence type="ECO:0000259" key="2">
    <source>
        <dbReference type="PROSITE" id="PS51677"/>
    </source>
</evidence>
<feature type="chain" id="PRO_5034764079" evidence="1">
    <location>
        <begin position="21"/>
        <end position="634"/>
    </location>
</feature>
<name>A0A8D4VPW0_9GAMM</name>
<dbReference type="EMBL" id="AP019782">
    <property type="protein sequence ID" value="BBL71868.1"/>
    <property type="molecule type" value="Genomic_DNA"/>
</dbReference>
<evidence type="ECO:0000313" key="4">
    <source>
        <dbReference type="Proteomes" id="UP000824988"/>
    </source>
</evidence>
<gene>
    <name evidence="3" type="primary">hmsF</name>
    <name evidence="3" type="ORF">MoryE10_24740</name>
</gene>
<proteinExistence type="predicted"/>
<evidence type="ECO:0000313" key="3">
    <source>
        <dbReference type="EMBL" id="BBL71868.1"/>
    </source>
</evidence>
<dbReference type="Proteomes" id="UP000824988">
    <property type="component" value="Chromosome"/>
</dbReference>
<dbReference type="InterPro" id="IPR002509">
    <property type="entry name" value="NODB_dom"/>
</dbReference>
<dbReference type="GO" id="GO:0005975">
    <property type="term" value="P:carbohydrate metabolic process"/>
    <property type="evidence" value="ECO:0007669"/>
    <property type="project" value="InterPro"/>
</dbReference>
<evidence type="ECO:0000256" key="1">
    <source>
        <dbReference type="SAM" id="SignalP"/>
    </source>
</evidence>
<keyword evidence="1" id="KW-0732">Signal</keyword>
<feature type="signal peptide" evidence="1">
    <location>
        <begin position="1"/>
        <end position="20"/>
    </location>
</feature>
<keyword evidence="4" id="KW-1185">Reference proteome</keyword>
<dbReference type="Pfam" id="PF14883">
    <property type="entry name" value="GHL13"/>
    <property type="match status" value="1"/>
</dbReference>
<dbReference type="GO" id="GO:0043708">
    <property type="term" value="P:cell adhesion involved in biofilm formation"/>
    <property type="evidence" value="ECO:0007669"/>
    <property type="project" value="InterPro"/>
</dbReference>
<reference evidence="3" key="1">
    <citation type="submission" date="2019-06" db="EMBL/GenBank/DDBJ databases">
        <title>Complete genome sequence of Methylogaea oryzae strain JCM16910.</title>
        <authorList>
            <person name="Asakawa S."/>
        </authorList>
    </citation>
    <scope>NUCLEOTIDE SEQUENCE</scope>
    <source>
        <strain evidence="3">E10</strain>
    </source>
</reference>
<dbReference type="NCBIfam" id="TIGR03938">
    <property type="entry name" value="deacetyl_PgaB"/>
    <property type="match status" value="1"/>
</dbReference>
<dbReference type="PANTHER" id="PTHR34216:SF7">
    <property type="entry name" value="POLY-BETA-1,6-N-ACETYL-D-GLUCOSAMINE N-DEACETYLASE"/>
    <property type="match status" value="1"/>
</dbReference>
<dbReference type="InterPro" id="IPR023854">
    <property type="entry name" value="PGA_deacetylase_PgaB"/>
</dbReference>
<dbReference type="GO" id="GO:0016810">
    <property type="term" value="F:hydrolase activity, acting on carbon-nitrogen (but not peptide) bonds"/>
    <property type="evidence" value="ECO:0007669"/>
    <property type="project" value="InterPro"/>
</dbReference>
<dbReference type="AlphaFoldDB" id="A0A8D4VPW0"/>